<feature type="active site" description="Proton donor/acceptor" evidence="10">
    <location>
        <position position="188"/>
    </location>
</feature>
<accession>A0ABS8D239</accession>
<comment type="caution">
    <text evidence="12">The sequence shown here is derived from an EMBL/GenBank/DDBJ whole genome shotgun (WGS) entry which is preliminary data.</text>
</comment>
<evidence type="ECO:0000256" key="8">
    <source>
        <dbReference type="ARBA" id="ARBA00023306"/>
    </source>
</evidence>
<comment type="function">
    <text evidence="10">Plays a role in peptidoglycan recycling by cleaving the terminal beta-1,4-linked N-acetylglucosamine (GlcNAc) from peptide-linked peptidoglycan fragments, giving rise to free GlcNAc, anhydro-N-acetylmuramic acid and anhydro-N-acetylmuramic acid-linked peptides.</text>
</comment>
<evidence type="ECO:0000256" key="2">
    <source>
        <dbReference type="ARBA" id="ARBA00022490"/>
    </source>
</evidence>
<keyword evidence="8 10" id="KW-0131">Cell cycle</keyword>
<feature type="active site" description="Nucleophile" evidence="10">
    <location>
        <position position="259"/>
    </location>
</feature>
<keyword evidence="7 10" id="KW-0326">Glycosidase</keyword>
<dbReference type="GO" id="GO:0004563">
    <property type="term" value="F:beta-N-acetylhexosaminidase activity"/>
    <property type="evidence" value="ECO:0007669"/>
    <property type="project" value="UniProtKB-EC"/>
</dbReference>
<evidence type="ECO:0000259" key="11">
    <source>
        <dbReference type="Pfam" id="PF00933"/>
    </source>
</evidence>
<dbReference type="PANTHER" id="PTHR30480:SF13">
    <property type="entry name" value="BETA-HEXOSAMINIDASE"/>
    <property type="match status" value="1"/>
</dbReference>
<proteinExistence type="inferred from homology"/>
<dbReference type="PROSITE" id="PS00775">
    <property type="entry name" value="GLYCOSYL_HYDROL_F3"/>
    <property type="match status" value="1"/>
</dbReference>
<evidence type="ECO:0000256" key="5">
    <source>
        <dbReference type="ARBA" id="ARBA00022960"/>
    </source>
</evidence>
<feature type="site" description="Important for catalytic activity" evidence="10">
    <location>
        <position position="186"/>
    </location>
</feature>
<feature type="binding site" evidence="10">
    <location>
        <position position="79"/>
    </location>
    <ligand>
        <name>substrate</name>
    </ligand>
</feature>
<dbReference type="InterPro" id="IPR022956">
    <property type="entry name" value="Beta_hexosaminidase_bac"/>
</dbReference>
<dbReference type="NCBIfam" id="NF003740">
    <property type="entry name" value="PRK05337.1"/>
    <property type="match status" value="1"/>
</dbReference>
<comment type="catalytic activity">
    <reaction evidence="1 10">
        <text>Hydrolysis of terminal non-reducing N-acetyl-D-hexosamine residues in N-acetyl-beta-D-hexosaminides.</text>
        <dbReference type="EC" id="3.2.1.52"/>
    </reaction>
</comment>
<evidence type="ECO:0000256" key="7">
    <source>
        <dbReference type="ARBA" id="ARBA00023295"/>
    </source>
</evidence>
<name>A0ABS8D239_9NEIS</name>
<organism evidence="12 13">
    <name type="scientific">Leeia speluncae</name>
    <dbReference type="NCBI Taxonomy" id="2884804"/>
    <lineage>
        <taxon>Bacteria</taxon>
        <taxon>Pseudomonadati</taxon>
        <taxon>Pseudomonadota</taxon>
        <taxon>Betaproteobacteria</taxon>
        <taxon>Neisseriales</taxon>
        <taxon>Leeiaceae</taxon>
        <taxon>Leeia</taxon>
    </lineage>
</organism>
<dbReference type="SUPFAM" id="SSF51445">
    <property type="entry name" value="(Trans)glycosidases"/>
    <property type="match status" value="1"/>
</dbReference>
<dbReference type="InterPro" id="IPR001764">
    <property type="entry name" value="Glyco_hydro_3_N"/>
</dbReference>
<dbReference type="Pfam" id="PF00933">
    <property type="entry name" value="Glyco_hydro_3"/>
    <property type="match status" value="1"/>
</dbReference>
<dbReference type="InterPro" id="IPR050226">
    <property type="entry name" value="NagZ_Beta-hexosaminidase"/>
</dbReference>
<gene>
    <name evidence="10 12" type="primary">nagZ</name>
    <name evidence="12" type="ORF">LIN78_01625</name>
</gene>
<reference evidence="12" key="1">
    <citation type="submission" date="2021-10" db="EMBL/GenBank/DDBJ databases">
        <title>The complete genome sequence of Leeia sp. TBRC 13508.</title>
        <authorList>
            <person name="Charoenyingcharoen P."/>
            <person name="Yukphan P."/>
        </authorList>
    </citation>
    <scope>NUCLEOTIDE SEQUENCE</scope>
    <source>
        <strain evidence="12">TBRC 13508</strain>
    </source>
</reference>
<comment type="similarity">
    <text evidence="10">Belongs to the glycosyl hydrolase 3 family. NagZ subfamily.</text>
</comment>
<evidence type="ECO:0000256" key="10">
    <source>
        <dbReference type="HAMAP-Rule" id="MF_00364"/>
    </source>
</evidence>
<dbReference type="EMBL" id="JAJBZT010000001">
    <property type="protein sequence ID" value="MCB6182256.1"/>
    <property type="molecule type" value="Genomic_DNA"/>
</dbReference>
<keyword evidence="5 10" id="KW-0133">Cell shape</keyword>
<evidence type="ECO:0000256" key="3">
    <source>
        <dbReference type="ARBA" id="ARBA00022618"/>
    </source>
</evidence>
<comment type="pathway">
    <text evidence="10">Cell wall biogenesis; peptidoglycan recycling.</text>
</comment>
<keyword evidence="3 10" id="KW-0132">Cell division</keyword>
<dbReference type="PANTHER" id="PTHR30480">
    <property type="entry name" value="BETA-HEXOSAMINIDASE-RELATED"/>
    <property type="match status" value="1"/>
</dbReference>
<evidence type="ECO:0000313" key="13">
    <source>
        <dbReference type="Proteomes" id="UP001165395"/>
    </source>
</evidence>
<feature type="binding site" evidence="10">
    <location>
        <begin position="175"/>
        <end position="176"/>
    </location>
    <ligand>
        <name>substrate</name>
    </ligand>
</feature>
<evidence type="ECO:0000256" key="4">
    <source>
        <dbReference type="ARBA" id="ARBA00022801"/>
    </source>
</evidence>
<evidence type="ECO:0000256" key="9">
    <source>
        <dbReference type="ARBA" id="ARBA00023316"/>
    </source>
</evidence>
<keyword evidence="13" id="KW-1185">Reference proteome</keyword>
<protein>
    <recommendedName>
        <fullName evidence="10">Beta-hexosaminidase</fullName>
        <ecNumber evidence="10">3.2.1.52</ecNumber>
    </recommendedName>
    <alternativeName>
        <fullName evidence="10">Beta-N-acetylhexosaminidase</fullName>
    </alternativeName>
    <alternativeName>
        <fullName evidence="10">N-acetyl-beta-glucosaminidase</fullName>
    </alternativeName>
</protein>
<keyword evidence="6 10" id="KW-0573">Peptidoglycan synthesis</keyword>
<dbReference type="InterPro" id="IPR036962">
    <property type="entry name" value="Glyco_hydro_3_N_sf"/>
</dbReference>
<evidence type="ECO:0000256" key="1">
    <source>
        <dbReference type="ARBA" id="ARBA00001231"/>
    </source>
</evidence>
<feature type="binding site" evidence="10">
    <location>
        <position position="71"/>
    </location>
    <ligand>
        <name>substrate</name>
    </ligand>
</feature>
<keyword evidence="4 10" id="KW-0378">Hydrolase</keyword>
<evidence type="ECO:0000313" key="12">
    <source>
        <dbReference type="EMBL" id="MCB6182256.1"/>
    </source>
</evidence>
<feature type="domain" description="Glycoside hydrolase family 3 N-terminal" evidence="11">
    <location>
        <begin position="25"/>
        <end position="311"/>
    </location>
</feature>
<dbReference type="InterPro" id="IPR019800">
    <property type="entry name" value="Glyco_hydro_3_AS"/>
</dbReference>
<evidence type="ECO:0000256" key="6">
    <source>
        <dbReference type="ARBA" id="ARBA00022984"/>
    </source>
</evidence>
<feature type="binding site" evidence="10">
    <location>
        <position position="145"/>
    </location>
    <ligand>
        <name>substrate</name>
    </ligand>
</feature>
<dbReference type="RefSeq" id="WP_227177817.1">
    <property type="nucleotide sequence ID" value="NZ_JAJBZT010000001.1"/>
</dbReference>
<dbReference type="Proteomes" id="UP001165395">
    <property type="component" value="Unassembled WGS sequence"/>
</dbReference>
<dbReference type="Gene3D" id="3.20.20.300">
    <property type="entry name" value="Glycoside hydrolase, family 3, N-terminal domain"/>
    <property type="match status" value="1"/>
</dbReference>
<dbReference type="HAMAP" id="MF_00364">
    <property type="entry name" value="NagZ"/>
    <property type="match status" value="1"/>
</dbReference>
<dbReference type="EC" id="3.2.1.52" evidence="10"/>
<dbReference type="InterPro" id="IPR017853">
    <property type="entry name" value="GH"/>
</dbReference>
<sequence length="363" mass="39817">MTVVTQHIPLGPIIVDIASTELTSLERTRLKHPMVGGVILFARNFESIEQLIKLTAEIRAIRKPSLLISVDHEGGRVQRFKKGFTRIPAMSVFGELWAQDEYKAKTLAEKTGYVLAAELRASGVDFSFAPVLDLDFGRSSVIGNRAFHSNPQVVASIAKSVIRGMKLAGMHPCGKHFPGHGYVEVDSHVGIPSDDRGYEDIHSADIYPYRQLFDAGLTAIMPAHVIYSKVDAKPAGFSRVWLQEILRSRLGFDGVIISDALDMEGASFAGSTFTQRVATAIDAGCDLVLATNRPEDTDRMLEELKLPVNAVSLTRLARLHGEPDPHLTWEKLKNDIAFQATRLEVSALVGEKTDAMWGANVGE</sequence>
<keyword evidence="2 10" id="KW-0963">Cytoplasm</keyword>
<comment type="subcellular location">
    <subcellularLocation>
        <location evidence="10">Cytoplasm</location>
    </subcellularLocation>
</comment>
<keyword evidence="9 10" id="KW-0961">Cell wall biogenesis/degradation</keyword>